<accession>A0ABD5Z7T3</accession>
<feature type="region of interest" description="Disordered" evidence="1">
    <location>
        <begin position="554"/>
        <end position="578"/>
    </location>
</feature>
<dbReference type="RefSeq" id="WP_279528060.1">
    <property type="nucleotide sequence ID" value="NZ_CP122312.1"/>
</dbReference>
<organism evidence="4 5">
    <name type="scientific">Halospeciosus flavus</name>
    <dbReference type="NCBI Taxonomy" id="3032283"/>
    <lineage>
        <taxon>Archaea</taxon>
        <taxon>Methanobacteriati</taxon>
        <taxon>Methanobacteriota</taxon>
        <taxon>Stenosarchaea group</taxon>
        <taxon>Halobacteria</taxon>
        <taxon>Halobacteriales</taxon>
        <taxon>Halobacteriaceae</taxon>
        <taxon>Halospeciosus</taxon>
    </lineage>
</organism>
<feature type="transmembrane region" description="Helical" evidence="2">
    <location>
        <begin position="110"/>
        <end position="128"/>
    </location>
</feature>
<dbReference type="InterPro" id="IPR038731">
    <property type="entry name" value="RgtA/B/C-like"/>
</dbReference>
<keyword evidence="2" id="KW-0472">Membrane</keyword>
<dbReference type="PIRSF" id="PIRSF030218">
    <property type="entry name" value="Mannosyltr_MA4085_prd"/>
    <property type="match status" value="1"/>
</dbReference>
<dbReference type="PANTHER" id="PTHR41710:SF2">
    <property type="entry name" value="GLYCOSYL TRANSFERASE FAMILY 39_83 DOMAIN-CONTAINING PROTEIN"/>
    <property type="match status" value="1"/>
</dbReference>
<feature type="transmembrane region" description="Helical" evidence="2">
    <location>
        <begin position="81"/>
        <end position="101"/>
    </location>
</feature>
<feature type="transmembrane region" description="Helical" evidence="2">
    <location>
        <begin position="348"/>
        <end position="371"/>
    </location>
</feature>
<evidence type="ECO:0000256" key="1">
    <source>
        <dbReference type="SAM" id="MobiDB-lite"/>
    </source>
</evidence>
<protein>
    <submittedName>
        <fullName evidence="4">Flippase activity-associated protein Agl23</fullName>
    </submittedName>
</protein>
<dbReference type="Pfam" id="PF13231">
    <property type="entry name" value="PMT_2"/>
    <property type="match status" value="1"/>
</dbReference>
<sequence length="578" mass="62683">MSGPRRLTRPLPALLLVSVGALLVRLFRLGERVAHQDEGRVGDWILHYVATGQWDYRPIIHGPFLPHVNGTVFSVLGPSDFTARLVVAVVGALLPLAALLFRDHLRDTEVVAMGLFLAANPILIYYSRFMRNDLPLAAFVLVTVGFALRAIDRPERRPHYLALATFFFALAFTTKENALLYPVAWAGSLALVADRRLLARESPLPRRLVGALARADARTVGRGGLLAVALFVEFFVVFVAFYAPKPDLYHALADPTKLPGVLSAATVGVWHEFANTWLVSGMHDHSVVAFLGKFLEILAVGGAPLVVFAAFGFLVDRYGDDPRAIVGFFSYWGFASIVGYAISTDIMAGWTAVHVLVPLALPAGVGVAYLYRRGRAAHESGDRVGASAAAVVLLLVAATTGGVAVWANFQAEQSPDNPIVQYAQPSGEMKPTLHEIERISTANDGVDVLFYGSEFYAPNDTAKSYGPASPGWFARLPLPWYFDQYGANVSSAKAVSELEDGAPPVVVALERDAPEIERNLDGYSRVTHQGYLWGRPLVFFVSEDAPRASTTLVNESVQVEHRPSPVASASVDGQGRRP</sequence>
<feature type="transmembrane region" description="Helical" evidence="2">
    <location>
        <begin position="324"/>
        <end position="342"/>
    </location>
</feature>
<comment type="caution">
    <text evidence="4">The sequence shown here is derived from an EMBL/GenBank/DDBJ whole genome shotgun (WGS) entry which is preliminary data.</text>
</comment>
<feature type="transmembrane region" description="Helical" evidence="2">
    <location>
        <begin position="383"/>
        <end position="407"/>
    </location>
</feature>
<feature type="transmembrane region" description="Helical" evidence="2">
    <location>
        <begin position="134"/>
        <end position="151"/>
    </location>
</feature>
<dbReference type="PANTHER" id="PTHR41710">
    <property type="entry name" value="GLYCOSYL TRANSFERASE, FAMILY 39"/>
    <property type="match status" value="1"/>
</dbReference>
<keyword evidence="2" id="KW-0812">Transmembrane</keyword>
<evidence type="ECO:0000256" key="2">
    <source>
        <dbReference type="SAM" id="Phobius"/>
    </source>
</evidence>
<feature type="domain" description="Glycosyltransferase RgtA/B/C/D-like" evidence="3">
    <location>
        <begin position="61"/>
        <end position="203"/>
    </location>
</feature>
<name>A0ABD5Z7T3_9EURY</name>
<dbReference type="InterPro" id="IPR016950">
    <property type="entry name" value="Manno-Trfase_MA4085_prd"/>
</dbReference>
<evidence type="ECO:0000259" key="3">
    <source>
        <dbReference type="Pfam" id="PF13231"/>
    </source>
</evidence>
<feature type="transmembrane region" description="Helical" evidence="2">
    <location>
        <begin position="219"/>
        <end position="243"/>
    </location>
</feature>
<keyword evidence="2" id="KW-1133">Transmembrane helix</keyword>
<dbReference type="NCBIfam" id="TIGR03663">
    <property type="entry name" value="flippase activity-associated protein Agl23"/>
    <property type="match status" value="1"/>
</dbReference>
<gene>
    <name evidence="4" type="ORF">ACFQJ9_18180</name>
</gene>
<proteinExistence type="predicted"/>
<evidence type="ECO:0000313" key="5">
    <source>
        <dbReference type="Proteomes" id="UP001596447"/>
    </source>
</evidence>
<dbReference type="EMBL" id="JBHTAR010000011">
    <property type="protein sequence ID" value="MFC7201309.1"/>
    <property type="molecule type" value="Genomic_DNA"/>
</dbReference>
<dbReference type="Proteomes" id="UP001596447">
    <property type="component" value="Unassembled WGS sequence"/>
</dbReference>
<dbReference type="InterPro" id="IPR019962">
    <property type="entry name" value="CHP03663"/>
</dbReference>
<keyword evidence="5" id="KW-1185">Reference proteome</keyword>
<evidence type="ECO:0000313" key="4">
    <source>
        <dbReference type="EMBL" id="MFC7201309.1"/>
    </source>
</evidence>
<dbReference type="AlphaFoldDB" id="A0ABD5Z7T3"/>
<feature type="transmembrane region" description="Helical" evidence="2">
    <location>
        <begin position="294"/>
        <end position="315"/>
    </location>
</feature>
<reference evidence="4 5" key="1">
    <citation type="journal article" date="2019" name="Int. J. Syst. Evol. Microbiol.">
        <title>The Global Catalogue of Microorganisms (GCM) 10K type strain sequencing project: providing services to taxonomists for standard genome sequencing and annotation.</title>
        <authorList>
            <consortium name="The Broad Institute Genomics Platform"/>
            <consortium name="The Broad Institute Genome Sequencing Center for Infectious Disease"/>
            <person name="Wu L."/>
            <person name="Ma J."/>
        </authorList>
    </citation>
    <scope>NUCLEOTIDE SEQUENCE [LARGE SCALE GENOMIC DNA]</scope>
    <source>
        <strain evidence="4 5">XZGYJ-43</strain>
    </source>
</reference>